<protein>
    <recommendedName>
        <fullName evidence="1">IPT/TIG domain-containing protein</fullName>
    </recommendedName>
</protein>
<dbReference type="VEuPathDB" id="AmoebaDB:DDB_G0286433"/>
<gene>
    <name evidence="2" type="ORF">DDB_G0286433</name>
</gene>
<dbReference type="InterPro" id="IPR014756">
    <property type="entry name" value="Ig_E-set"/>
</dbReference>
<comment type="caution">
    <text evidence="2">The sequence shown here is derived from an EMBL/GenBank/DDBJ whole genome shotgun (WGS) entry which is preliminary data.</text>
</comment>
<accession>Q54LS7</accession>
<dbReference type="Pfam" id="PF01833">
    <property type="entry name" value="TIG"/>
    <property type="match status" value="1"/>
</dbReference>
<feature type="domain" description="IPT/TIG" evidence="1">
    <location>
        <begin position="40"/>
        <end position="99"/>
    </location>
</feature>
<dbReference type="RefSeq" id="XP_637753.1">
    <property type="nucleotide sequence ID" value="XM_632661.1"/>
</dbReference>
<sequence>MPKGFNITFPYLPQGPRTFEITAYNEFIPQIDSVIRYSDYFIINGKNFAYNNTVINVLISNEPCLVLSSNFNQIQCYLYNSNKIINNKVTVIQVGSNSGGIVNNNKEINCLVQVMNVSNSFNFKLNQICNGSNCPIPNCAKNSGEYSYVKGVCDCFSNEWRGYQCELRSLKCSSDCNDENGSFCNYINGVCECNNGLGCNQGICNQINGQCNCTNQWIDSMCLTPNHQVNSQQLQQTELGIL</sequence>
<evidence type="ECO:0000259" key="1">
    <source>
        <dbReference type="Pfam" id="PF01833"/>
    </source>
</evidence>
<evidence type="ECO:0000313" key="2">
    <source>
        <dbReference type="EMBL" id="EAL64241.1"/>
    </source>
</evidence>
<dbReference type="InterPro" id="IPR002909">
    <property type="entry name" value="IPT_dom"/>
</dbReference>
<dbReference type="SUPFAM" id="SSF81296">
    <property type="entry name" value="E set domains"/>
    <property type="match status" value="1"/>
</dbReference>
<dbReference type="EMBL" id="AAFI02000085">
    <property type="protein sequence ID" value="EAL64241.1"/>
    <property type="molecule type" value="Genomic_DNA"/>
</dbReference>
<organism evidence="2 3">
    <name type="scientific">Dictyostelium discoideum</name>
    <name type="common">Social amoeba</name>
    <dbReference type="NCBI Taxonomy" id="44689"/>
    <lineage>
        <taxon>Eukaryota</taxon>
        <taxon>Amoebozoa</taxon>
        <taxon>Evosea</taxon>
        <taxon>Eumycetozoa</taxon>
        <taxon>Dictyostelia</taxon>
        <taxon>Dictyosteliales</taxon>
        <taxon>Dictyosteliaceae</taxon>
        <taxon>Dictyostelium</taxon>
    </lineage>
</organism>
<dbReference type="KEGG" id="ddi:DDB_G0286433"/>
<dbReference type="HOGENOM" id="CLU_1149004_0_0_1"/>
<evidence type="ECO:0000313" key="3">
    <source>
        <dbReference type="Proteomes" id="UP000002195"/>
    </source>
</evidence>
<dbReference type="GeneID" id="8625619"/>
<dbReference type="PANTHER" id="PTHR24032">
    <property type="entry name" value="EGF-LIKE DOMAIN-CONTAINING PROTEIN-RELATED-RELATED"/>
    <property type="match status" value="1"/>
</dbReference>
<dbReference type="InParanoid" id="Q54LS7"/>
<name>Q54LS7_DICDI</name>
<dbReference type="AlphaFoldDB" id="Q54LS7"/>
<dbReference type="Gene3D" id="2.60.40.10">
    <property type="entry name" value="Immunoglobulins"/>
    <property type="match status" value="1"/>
</dbReference>
<dbReference type="Proteomes" id="UP000002195">
    <property type="component" value="Unassembled WGS sequence"/>
</dbReference>
<proteinExistence type="predicted"/>
<dbReference type="InterPro" id="IPR013783">
    <property type="entry name" value="Ig-like_fold"/>
</dbReference>
<dbReference type="InterPro" id="IPR053331">
    <property type="entry name" value="EGF-like_comC"/>
</dbReference>
<dbReference type="PANTHER" id="PTHR24032:SF8">
    <property type="entry name" value="EGF-LIKE DOMAIN-CONTAINING PROTEIN"/>
    <property type="match status" value="1"/>
</dbReference>
<dbReference type="PaxDb" id="44689-DDB0186976"/>
<keyword evidence="3" id="KW-1185">Reference proteome</keyword>
<reference evidence="2 3" key="1">
    <citation type="journal article" date="2005" name="Nature">
        <title>The genome of the social amoeba Dictyostelium discoideum.</title>
        <authorList>
            <consortium name="The Dictyostelium discoideum Sequencing Consortium"/>
            <person name="Eichinger L."/>
            <person name="Pachebat J.A."/>
            <person name="Glockner G."/>
            <person name="Rajandream M.A."/>
            <person name="Sucgang R."/>
            <person name="Berriman M."/>
            <person name="Song J."/>
            <person name="Olsen R."/>
            <person name="Szafranski K."/>
            <person name="Xu Q."/>
            <person name="Tunggal B."/>
            <person name="Kummerfeld S."/>
            <person name="Madera M."/>
            <person name="Konfortov B.A."/>
            <person name="Rivero F."/>
            <person name="Bankier A.T."/>
            <person name="Lehmann R."/>
            <person name="Hamlin N."/>
            <person name="Davies R."/>
            <person name="Gaudet P."/>
            <person name="Fey P."/>
            <person name="Pilcher K."/>
            <person name="Chen G."/>
            <person name="Saunders D."/>
            <person name="Sodergren E."/>
            <person name="Davis P."/>
            <person name="Kerhornou A."/>
            <person name="Nie X."/>
            <person name="Hall N."/>
            <person name="Anjard C."/>
            <person name="Hemphill L."/>
            <person name="Bason N."/>
            <person name="Farbrother P."/>
            <person name="Desany B."/>
            <person name="Just E."/>
            <person name="Morio T."/>
            <person name="Rost R."/>
            <person name="Churcher C."/>
            <person name="Cooper J."/>
            <person name="Haydock S."/>
            <person name="van Driessche N."/>
            <person name="Cronin A."/>
            <person name="Goodhead I."/>
            <person name="Muzny D."/>
            <person name="Mourier T."/>
            <person name="Pain A."/>
            <person name="Lu M."/>
            <person name="Harper D."/>
            <person name="Lindsay R."/>
            <person name="Hauser H."/>
            <person name="James K."/>
            <person name="Quiles M."/>
            <person name="Madan Babu M."/>
            <person name="Saito T."/>
            <person name="Buchrieser C."/>
            <person name="Wardroper A."/>
            <person name="Felder M."/>
            <person name="Thangavelu M."/>
            <person name="Johnson D."/>
            <person name="Knights A."/>
            <person name="Loulseged H."/>
            <person name="Mungall K."/>
            <person name="Oliver K."/>
            <person name="Price C."/>
            <person name="Quail M.A."/>
            <person name="Urushihara H."/>
            <person name="Hernandez J."/>
            <person name="Rabbinowitsch E."/>
            <person name="Steffen D."/>
            <person name="Sanders M."/>
            <person name="Ma J."/>
            <person name="Kohara Y."/>
            <person name="Sharp S."/>
            <person name="Simmonds M."/>
            <person name="Spiegler S."/>
            <person name="Tivey A."/>
            <person name="Sugano S."/>
            <person name="White B."/>
            <person name="Walker D."/>
            <person name="Woodward J."/>
            <person name="Winckler T."/>
            <person name="Tanaka Y."/>
            <person name="Shaulsky G."/>
            <person name="Schleicher M."/>
            <person name="Weinstock G."/>
            <person name="Rosenthal A."/>
            <person name="Cox E.C."/>
            <person name="Chisholm R.L."/>
            <person name="Gibbs R."/>
            <person name="Loomis W.F."/>
            <person name="Platzer M."/>
            <person name="Kay R.R."/>
            <person name="Williams J."/>
            <person name="Dear P.H."/>
            <person name="Noegel A.A."/>
            <person name="Barrell B."/>
            <person name="Kuspa A."/>
        </authorList>
    </citation>
    <scope>NUCLEOTIDE SEQUENCE [LARGE SCALE GENOMIC DNA]</scope>
    <source>
        <strain evidence="2 3">AX4</strain>
    </source>
</reference>